<evidence type="ECO:0000313" key="6">
    <source>
        <dbReference type="EMBL" id="WDF83314.1"/>
    </source>
</evidence>
<keyword evidence="2 4" id="KW-0442">Lipid degradation</keyword>
<protein>
    <submittedName>
        <fullName evidence="6">Patatin family protein</fullName>
    </submittedName>
</protein>
<sequence length="287" mass="32295">MYKAALVLEGGALRGQYTAGVLDTFMDQRVQFETVIGVSAGALCGTNYISNQRGRTNDINVNYRHDKNYIAMRRALLRKDIINLDYLFEEHGDSWEDFDHETYDNSPMKFVVVATALMHGRAVYFDHPQGKDLVQTLKASSAMPFITAPQSTPQGLCLDGGIADSIPFEYAQLAGYDKIVVIRTRNREYRKGPDPMALDRAYEHSFGDYPEFVTAAKSRPTMYNHQADELDRLEKAGKVFVIAPKEPVTVKRLEGDTDKLSMLHATGQHEAADRMMAMRMYCESASI</sequence>
<dbReference type="Proteomes" id="UP001220377">
    <property type="component" value="Chromosome"/>
</dbReference>
<dbReference type="EMBL" id="CP117884">
    <property type="protein sequence ID" value="WDF83314.1"/>
    <property type="molecule type" value="Genomic_DNA"/>
</dbReference>
<evidence type="ECO:0000256" key="2">
    <source>
        <dbReference type="ARBA" id="ARBA00022963"/>
    </source>
</evidence>
<dbReference type="Pfam" id="PF01734">
    <property type="entry name" value="Patatin"/>
    <property type="match status" value="1"/>
</dbReference>
<dbReference type="PANTHER" id="PTHR14226:SF25">
    <property type="entry name" value="PHOSPHOESTERASE"/>
    <property type="match status" value="1"/>
</dbReference>
<evidence type="ECO:0000313" key="7">
    <source>
        <dbReference type="Proteomes" id="UP001220377"/>
    </source>
</evidence>
<keyword evidence="1 4" id="KW-0378">Hydrolase</keyword>
<evidence type="ECO:0000256" key="4">
    <source>
        <dbReference type="PROSITE-ProRule" id="PRU01161"/>
    </source>
</evidence>
<organism evidence="6 7">
    <name type="scientific">Lacticaseibacillus pabuli</name>
    <dbReference type="NCBI Taxonomy" id="3025672"/>
    <lineage>
        <taxon>Bacteria</taxon>
        <taxon>Bacillati</taxon>
        <taxon>Bacillota</taxon>
        <taxon>Bacilli</taxon>
        <taxon>Lactobacillales</taxon>
        <taxon>Lactobacillaceae</taxon>
        <taxon>Lacticaseibacillus</taxon>
    </lineage>
</organism>
<keyword evidence="7" id="KW-1185">Reference proteome</keyword>
<feature type="active site" description="Nucleophile" evidence="4">
    <location>
        <position position="39"/>
    </location>
</feature>
<feature type="domain" description="PNPLA" evidence="5">
    <location>
        <begin position="6"/>
        <end position="172"/>
    </location>
</feature>
<accession>A0ABY7WU66</accession>
<dbReference type="InterPro" id="IPR045943">
    <property type="entry name" value="DUF6363"/>
</dbReference>
<dbReference type="RefSeq" id="WP_274261383.1">
    <property type="nucleotide sequence ID" value="NZ_CP117884.1"/>
</dbReference>
<feature type="short sequence motif" description="GXSXG" evidence="4">
    <location>
        <begin position="37"/>
        <end position="41"/>
    </location>
</feature>
<comment type="caution">
    <text evidence="4">Lacks conserved residue(s) required for the propagation of feature annotation.</text>
</comment>
<reference evidence="6 7" key="1">
    <citation type="submission" date="2023-02" db="EMBL/GenBank/DDBJ databases">
        <title>Genome sequence of Lacticaseibacillus sp. KACC 23028.</title>
        <authorList>
            <person name="Kim S."/>
            <person name="Heo J."/>
            <person name="Kwon S.-W."/>
        </authorList>
    </citation>
    <scope>NUCLEOTIDE SEQUENCE [LARGE SCALE GENOMIC DNA]</scope>
    <source>
        <strain evidence="6 7">KACC 23028</strain>
    </source>
</reference>
<dbReference type="CDD" id="cd07208">
    <property type="entry name" value="Pat_hypo_Ecoli_yjju_like"/>
    <property type="match status" value="1"/>
</dbReference>
<keyword evidence="3 4" id="KW-0443">Lipid metabolism</keyword>
<evidence type="ECO:0000256" key="3">
    <source>
        <dbReference type="ARBA" id="ARBA00023098"/>
    </source>
</evidence>
<dbReference type="InterPro" id="IPR037483">
    <property type="entry name" value="YjjU-like"/>
</dbReference>
<evidence type="ECO:0000256" key="1">
    <source>
        <dbReference type="ARBA" id="ARBA00022801"/>
    </source>
</evidence>
<proteinExistence type="predicted"/>
<dbReference type="PANTHER" id="PTHR14226">
    <property type="entry name" value="NEUROPATHY TARGET ESTERASE/SWISS CHEESE D.MELANOGASTER"/>
    <property type="match status" value="1"/>
</dbReference>
<dbReference type="Gene3D" id="3.40.1090.10">
    <property type="entry name" value="Cytosolic phospholipase A2 catalytic domain"/>
    <property type="match status" value="2"/>
</dbReference>
<feature type="active site" description="Proton acceptor" evidence="4">
    <location>
        <position position="159"/>
    </location>
</feature>
<dbReference type="InterPro" id="IPR050301">
    <property type="entry name" value="NTE"/>
</dbReference>
<dbReference type="Pfam" id="PF19890">
    <property type="entry name" value="DUF6363"/>
    <property type="match status" value="1"/>
</dbReference>
<dbReference type="PROSITE" id="PS51635">
    <property type="entry name" value="PNPLA"/>
    <property type="match status" value="1"/>
</dbReference>
<gene>
    <name evidence="6" type="ORF">PQ472_03480</name>
</gene>
<dbReference type="InterPro" id="IPR002641">
    <property type="entry name" value="PNPLA_dom"/>
</dbReference>
<feature type="short sequence motif" description="DGA/G" evidence="4">
    <location>
        <begin position="159"/>
        <end position="161"/>
    </location>
</feature>
<name>A0ABY7WU66_9LACO</name>
<dbReference type="InterPro" id="IPR016035">
    <property type="entry name" value="Acyl_Trfase/lysoPLipase"/>
</dbReference>
<evidence type="ECO:0000259" key="5">
    <source>
        <dbReference type="PROSITE" id="PS51635"/>
    </source>
</evidence>
<dbReference type="SUPFAM" id="SSF52151">
    <property type="entry name" value="FabD/lysophospholipase-like"/>
    <property type="match status" value="1"/>
</dbReference>